<protein>
    <submittedName>
        <fullName evidence="1">Uncharacterized protein</fullName>
    </submittedName>
</protein>
<organism evidence="1 2">
    <name type="scientific">Mucilaginibacter pineti</name>
    <dbReference type="NCBI Taxonomy" id="1391627"/>
    <lineage>
        <taxon>Bacteria</taxon>
        <taxon>Pseudomonadati</taxon>
        <taxon>Bacteroidota</taxon>
        <taxon>Sphingobacteriia</taxon>
        <taxon>Sphingobacteriales</taxon>
        <taxon>Sphingobacteriaceae</taxon>
        <taxon>Mucilaginibacter</taxon>
    </lineage>
</organism>
<proteinExistence type="predicted"/>
<gene>
    <name evidence="1" type="ORF">SAMN05216464_108110</name>
</gene>
<dbReference type="Proteomes" id="UP000199072">
    <property type="component" value="Unassembled WGS sequence"/>
</dbReference>
<name>A0A1G7EPC2_9SPHI</name>
<dbReference type="RefSeq" id="WP_091150959.1">
    <property type="nucleotide sequence ID" value="NZ_FNAI01000008.1"/>
</dbReference>
<accession>A0A1G7EPC2</accession>
<keyword evidence="2" id="KW-1185">Reference proteome</keyword>
<dbReference type="OrthoDB" id="1467222at2"/>
<reference evidence="1 2" key="1">
    <citation type="submission" date="2016-10" db="EMBL/GenBank/DDBJ databases">
        <authorList>
            <person name="de Groot N.N."/>
        </authorList>
    </citation>
    <scope>NUCLEOTIDE SEQUENCE [LARGE SCALE GENOMIC DNA]</scope>
    <source>
        <strain evidence="1 2">47C3B</strain>
    </source>
</reference>
<evidence type="ECO:0000313" key="1">
    <source>
        <dbReference type="EMBL" id="SDE65538.1"/>
    </source>
</evidence>
<sequence length="90" mass="10120">MFEPISVRAYIYLYVANNPSEKKQEVEERIRETLSVALSGKKCSCGNPIWVVGGADAGHYCFTCITGETIPKDDYEIDEHLNYLKAQSNT</sequence>
<dbReference type="EMBL" id="FNAI01000008">
    <property type="protein sequence ID" value="SDE65538.1"/>
    <property type="molecule type" value="Genomic_DNA"/>
</dbReference>
<dbReference type="STRING" id="1391627.SAMN05216464_108110"/>
<evidence type="ECO:0000313" key="2">
    <source>
        <dbReference type="Proteomes" id="UP000199072"/>
    </source>
</evidence>
<dbReference type="AlphaFoldDB" id="A0A1G7EPC2"/>